<comment type="similarity">
    <text evidence="8">Belongs to the ATPase delta chain family.</text>
</comment>
<keyword evidence="4 8" id="KW-0406">Ion transport</keyword>
<dbReference type="EMBL" id="FOLG01000016">
    <property type="protein sequence ID" value="SFD12933.1"/>
    <property type="molecule type" value="Genomic_DNA"/>
</dbReference>
<evidence type="ECO:0000256" key="2">
    <source>
        <dbReference type="ARBA" id="ARBA00022448"/>
    </source>
</evidence>
<dbReference type="InterPro" id="IPR000711">
    <property type="entry name" value="ATPase_OSCP/dsu"/>
</dbReference>
<dbReference type="Gene3D" id="1.10.520.20">
    <property type="entry name" value="N-terminal domain of the delta subunit of the F1F0-ATP synthase"/>
    <property type="match status" value="1"/>
</dbReference>
<evidence type="ECO:0000313" key="9">
    <source>
        <dbReference type="EMBL" id="SFD12933.1"/>
    </source>
</evidence>
<proteinExistence type="inferred from homology"/>
<sequence length="186" mass="19968">MSETASISSSIASRYAQALFDLSLDEGSLDALESDVDALAQALEVSDDLRSMINDPIYSRDEQAAAITALADRMGLSQTMRNGLGLMASNRRLFVLPYMLRALREMIADQKGEVTAEVTSAVALSDDQSAELSDMLKSRFGKEIKLNTSVDESLIGGLIVKVGSKMVDTSVRAKLAALQNAMKEVG</sequence>
<evidence type="ECO:0000256" key="1">
    <source>
        <dbReference type="ARBA" id="ARBA00004370"/>
    </source>
</evidence>
<dbReference type="InterPro" id="IPR020781">
    <property type="entry name" value="ATPase_OSCP/d_CS"/>
</dbReference>
<dbReference type="SUPFAM" id="SSF47928">
    <property type="entry name" value="N-terminal domain of the delta subunit of the F1F0-ATP synthase"/>
    <property type="match status" value="1"/>
</dbReference>
<dbReference type="PROSITE" id="PS00389">
    <property type="entry name" value="ATPASE_DELTA"/>
    <property type="match status" value="1"/>
</dbReference>
<evidence type="ECO:0000256" key="3">
    <source>
        <dbReference type="ARBA" id="ARBA00022781"/>
    </source>
</evidence>
<accession>A0A1I1Q124</accession>
<dbReference type="NCBIfam" id="TIGR01145">
    <property type="entry name" value="ATP_synt_delta"/>
    <property type="match status" value="1"/>
</dbReference>
<dbReference type="PANTHER" id="PTHR11910">
    <property type="entry name" value="ATP SYNTHASE DELTA CHAIN"/>
    <property type="match status" value="1"/>
</dbReference>
<dbReference type="AlphaFoldDB" id="A0A1I1Q124"/>
<keyword evidence="5 8" id="KW-0472">Membrane</keyword>
<evidence type="ECO:0000256" key="6">
    <source>
        <dbReference type="ARBA" id="ARBA00023196"/>
    </source>
</evidence>
<organism evidence="9 10">
    <name type="scientific">Tropicimonas isoalkanivorans</name>
    <dbReference type="NCBI Taxonomy" id="441112"/>
    <lineage>
        <taxon>Bacteria</taxon>
        <taxon>Pseudomonadati</taxon>
        <taxon>Pseudomonadota</taxon>
        <taxon>Alphaproteobacteria</taxon>
        <taxon>Rhodobacterales</taxon>
        <taxon>Roseobacteraceae</taxon>
        <taxon>Tropicimonas</taxon>
    </lineage>
</organism>
<protein>
    <recommendedName>
        <fullName evidence="8">ATP synthase subunit delta</fullName>
    </recommendedName>
    <alternativeName>
        <fullName evidence="8">ATP synthase F(1) sector subunit delta</fullName>
    </alternativeName>
    <alternativeName>
        <fullName evidence="8">F-type ATPase subunit delta</fullName>
        <shortName evidence="8">F-ATPase subunit delta</shortName>
    </alternativeName>
</protein>
<keyword evidence="8" id="KW-1003">Cell membrane</keyword>
<dbReference type="Proteomes" id="UP000198728">
    <property type="component" value="Unassembled WGS sequence"/>
</dbReference>
<name>A0A1I1Q124_9RHOB</name>
<evidence type="ECO:0000256" key="8">
    <source>
        <dbReference type="HAMAP-Rule" id="MF_01416"/>
    </source>
</evidence>
<dbReference type="GO" id="GO:0046933">
    <property type="term" value="F:proton-transporting ATP synthase activity, rotational mechanism"/>
    <property type="evidence" value="ECO:0007669"/>
    <property type="project" value="UniProtKB-UniRule"/>
</dbReference>
<dbReference type="PRINTS" id="PR00125">
    <property type="entry name" value="ATPASEDELTA"/>
</dbReference>
<dbReference type="InterPro" id="IPR026015">
    <property type="entry name" value="ATP_synth_OSCP/delta_N_sf"/>
</dbReference>
<keyword evidence="3 8" id="KW-0375">Hydrogen ion transport</keyword>
<gene>
    <name evidence="8" type="primary">atpH</name>
    <name evidence="9" type="ORF">SAMN04488094_11635</name>
</gene>
<comment type="function">
    <text evidence="8">F(1)F(0) ATP synthase produces ATP from ADP in the presence of a proton or sodium gradient. F-type ATPases consist of two structural domains, F(1) containing the extramembraneous catalytic core and F(0) containing the membrane proton channel, linked together by a central stalk and a peripheral stalk. During catalysis, ATP synthesis in the catalytic domain of F(1) is coupled via a rotary mechanism of the central stalk subunits to proton translocation.</text>
</comment>
<keyword evidence="10" id="KW-1185">Reference proteome</keyword>
<dbReference type="GO" id="GO:0045259">
    <property type="term" value="C:proton-transporting ATP synthase complex"/>
    <property type="evidence" value="ECO:0007669"/>
    <property type="project" value="UniProtKB-KW"/>
</dbReference>
<evidence type="ECO:0000256" key="5">
    <source>
        <dbReference type="ARBA" id="ARBA00023136"/>
    </source>
</evidence>
<evidence type="ECO:0000313" key="10">
    <source>
        <dbReference type="Proteomes" id="UP000198728"/>
    </source>
</evidence>
<dbReference type="HAMAP" id="MF_01416">
    <property type="entry name" value="ATP_synth_delta_bact"/>
    <property type="match status" value="1"/>
</dbReference>
<reference evidence="9 10" key="1">
    <citation type="submission" date="2016-10" db="EMBL/GenBank/DDBJ databases">
        <authorList>
            <person name="de Groot N.N."/>
        </authorList>
    </citation>
    <scope>NUCLEOTIDE SEQUENCE [LARGE SCALE GENOMIC DNA]</scope>
    <source>
        <strain evidence="9 10">DSM 19548</strain>
    </source>
</reference>
<dbReference type="NCBIfam" id="NF004406">
    <property type="entry name" value="PRK05758.3-2"/>
    <property type="match status" value="1"/>
</dbReference>
<keyword evidence="6 8" id="KW-0139">CF(1)</keyword>
<keyword evidence="7 8" id="KW-0066">ATP synthesis</keyword>
<comment type="subcellular location">
    <subcellularLocation>
        <location evidence="8">Cell membrane</location>
        <topology evidence="8">Peripheral membrane protein</topology>
    </subcellularLocation>
    <subcellularLocation>
        <location evidence="1">Membrane</location>
    </subcellularLocation>
</comment>
<dbReference type="NCBIfam" id="NF004402">
    <property type="entry name" value="PRK05758.2-2"/>
    <property type="match status" value="1"/>
</dbReference>
<dbReference type="Pfam" id="PF00213">
    <property type="entry name" value="OSCP"/>
    <property type="match status" value="1"/>
</dbReference>
<evidence type="ECO:0000256" key="7">
    <source>
        <dbReference type="ARBA" id="ARBA00023310"/>
    </source>
</evidence>
<dbReference type="STRING" id="441112.SAMN04488094_11635"/>
<dbReference type="GO" id="GO:0005886">
    <property type="term" value="C:plasma membrane"/>
    <property type="evidence" value="ECO:0007669"/>
    <property type="project" value="UniProtKB-SubCell"/>
</dbReference>
<keyword evidence="2 8" id="KW-0813">Transport</keyword>
<comment type="function">
    <text evidence="8">This protein is part of the stalk that links CF(0) to CF(1). It either transmits conformational changes from CF(0) to CF(1) or is implicated in proton conduction.</text>
</comment>
<evidence type="ECO:0000256" key="4">
    <source>
        <dbReference type="ARBA" id="ARBA00023065"/>
    </source>
</evidence>